<gene>
    <name evidence="2" type="ORF">SpT152_020</name>
</gene>
<dbReference type="SUPFAM" id="SSF158499">
    <property type="entry name" value="DnaD domain-like"/>
    <property type="match status" value="1"/>
</dbReference>
<dbReference type="Proteomes" id="UP000222611">
    <property type="component" value="Segment"/>
</dbReference>
<sequence>MNKLLIDDYPIQVLPKLAETIGLNEAIILQQIHYWLNNSNHQYDDKRWIYNSYPEWQKQFPFWSLMTIKRSIYSLEKQELLIVGNYNKAKFDKTKWYSINYHTLESMIRPSYQNDTTSVSKRNDGTYQNDTTNTIDYTETNKQKETDDVSHIFQLISKEVEMIQNPLKAQELEQAIESFESNKVEIVQVAIDYCKQNNKSINYLIKVLDNWSKEGIKAKEEATKKIEPKKTKKTNDFLEQKRQELFGG</sequence>
<accession>A0A1J0MF60</accession>
<reference evidence="2 3" key="1">
    <citation type="submission" date="2016-09" db="EMBL/GenBank/DDBJ databases">
        <title>Whole-genome sequencing of Staphylococcus pseudintermedius phages.</title>
        <authorList>
            <person name="Breteau M."/>
            <person name="Kot W."/>
            <person name="Vogensen F.K."/>
            <person name="Moodley A."/>
            <person name="Wellington E.M.H."/>
            <person name="Hodgson D.A."/>
        </authorList>
    </citation>
    <scope>NUCLEOTIDE SEQUENCE [LARGE SCALE GENOMIC DNA]</scope>
</reference>
<dbReference type="Gene3D" id="1.10.10.630">
    <property type="entry name" value="DnaD domain-like"/>
    <property type="match status" value="1"/>
</dbReference>
<keyword evidence="3" id="KW-1185">Reference proteome</keyword>
<dbReference type="EMBL" id="KX827369">
    <property type="protein sequence ID" value="APD19835.1"/>
    <property type="molecule type" value="Genomic_DNA"/>
</dbReference>
<proteinExistence type="predicted"/>
<feature type="domain" description="DnaB/C C-terminal" evidence="1">
    <location>
        <begin position="154"/>
        <end position="225"/>
    </location>
</feature>
<organism evidence="2 3">
    <name type="scientific">Staphylococcus phage SpT152</name>
    <dbReference type="NCBI Taxonomy" id="1913446"/>
    <lineage>
        <taxon>Viruses</taxon>
        <taxon>Duplodnaviria</taxon>
        <taxon>Heunggongvirae</taxon>
        <taxon>Uroviricota</taxon>
        <taxon>Caudoviricetes</taxon>
        <taxon>Coventryvirus</taxon>
        <taxon>Coventryvirus SpT152</taxon>
    </lineage>
</organism>
<dbReference type="NCBIfam" id="TIGR01446">
    <property type="entry name" value="DnaD_dom"/>
    <property type="match status" value="1"/>
</dbReference>
<evidence type="ECO:0000313" key="2">
    <source>
        <dbReference type="EMBL" id="APD19835.1"/>
    </source>
</evidence>
<dbReference type="InterPro" id="IPR006343">
    <property type="entry name" value="DnaB/C_C"/>
</dbReference>
<dbReference type="Pfam" id="PF07261">
    <property type="entry name" value="DnaB_2"/>
    <property type="match status" value="1"/>
</dbReference>
<evidence type="ECO:0000313" key="3">
    <source>
        <dbReference type="Proteomes" id="UP000222611"/>
    </source>
</evidence>
<protein>
    <submittedName>
        <fullName evidence="2">Replication initiation protein</fullName>
    </submittedName>
</protein>
<name>A0A1J0MF60_9CAUD</name>
<dbReference type="InterPro" id="IPR034829">
    <property type="entry name" value="DnaD-like_sf"/>
</dbReference>
<evidence type="ECO:0000259" key="1">
    <source>
        <dbReference type="Pfam" id="PF07261"/>
    </source>
</evidence>